<dbReference type="Gene3D" id="1.10.150.130">
    <property type="match status" value="1"/>
</dbReference>
<dbReference type="PANTHER" id="PTHR30349">
    <property type="entry name" value="PHAGE INTEGRASE-RELATED"/>
    <property type="match status" value="1"/>
</dbReference>
<proteinExistence type="inferred from homology"/>
<evidence type="ECO:0000256" key="3">
    <source>
        <dbReference type="ARBA" id="ARBA00023172"/>
    </source>
</evidence>
<dbReference type="InterPro" id="IPR010998">
    <property type="entry name" value="Integrase_recombinase_N"/>
</dbReference>
<protein>
    <recommendedName>
        <fullName evidence="4">Tyr recombinase domain-containing protein</fullName>
    </recommendedName>
</protein>
<evidence type="ECO:0000256" key="2">
    <source>
        <dbReference type="ARBA" id="ARBA00023125"/>
    </source>
</evidence>
<dbReference type="SUPFAM" id="SSF56349">
    <property type="entry name" value="DNA breaking-rejoining enzymes"/>
    <property type="match status" value="1"/>
</dbReference>
<feature type="domain" description="Tyr recombinase" evidence="4">
    <location>
        <begin position="169"/>
        <end position="376"/>
    </location>
</feature>
<dbReference type="PANTHER" id="PTHR30349:SF41">
    <property type="entry name" value="INTEGRASE_RECOMBINASE PROTEIN MJ0367-RELATED"/>
    <property type="match status" value="1"/>
</dbReference>
<evidence type="ECO:0000313" key="6">
    <source>
        <dbReference type="Proteomes" id="UP000224003"/>
    </source>
</evidence>
<keyword evidence="3" id="KW-0233">DNA recombination</keyword>
<dbReference type="GO" id="GO:0003677">
    <property type="term" value="F:DNA binding"/>
    <property type="evidence" value="ECO:0007669"/>
    <property type="project" value="UniProtKB-KW"/>
</dbReference>
<name>A0A9X6WPH4_BACTU</name>
<sequence>MNQLPAHSNDNQNKNEVDISQIFNEDRFLDENRAITLKDTNDWEFLEFFFQMELRKNDDTYEPLSPHTLRAYRNDGKTLVQFLQTHQFSLRGIGDPEVKMYCDYIKEKYAIRTSIRKLDFFRRLLKFGADMKFYSVDFSGRVKNYKPKSIKGHFSSKDVQEQNQGKKIAKRRELTERDAKIIIRFFEELVEDAPRNKSFFEFLKTRNSLIGWLLFGTGMRASELTGVTFGSFFEEDEILHVEVLGKGNKPREIPIFSATIKELFIKHKESVKDKYDLTERELRKIPVLFSPVGVKVAENIKPMSYNNLYKIVKKAAHIAEKNPDVSPHWFRHTYITFLLEQNVPLAVVKDNAGHSNIATTNIYLETIENKAKRKHMSHVNFD</sequence>
<dbReference type="InterPro" id="IPR002104">
    <property type="entry name" value="Integrase_catalytic"/>
</dbReference>
<keyword evidence="2" id="KW-0238">DNA-binding</keyword>
<dbReference type="GO" id="GO:0006310">
    <property type="term" value="P:DNA recombination"/>
    <property type="evidence" value="ECO:0007669"/>
    <property type="project" value="UniProtKB-KW"/>
</dbReference>
<dbReference type="InterPro" id="IPR011010">
    <property type="entry name" value="DNA_brk_join_enz"/>
</dbReference>
<dbReference type="EMBL" id="NUVX01000025">
    <property type="protein sequence ID" value="PFJ39386.1"/>
    <property type="molecule type" value="Genomic_DNA"/>
</dbReference>
<dbReference type="RefSeq" id="WP_098516986.1">
    <property type="nucleotide sequence ID" value="NZ_NUVX01000025.1"/>
</dbReference>
<comment type="similarity">
    <text evidence="1">Belongs to the 'phage' integrase family.</text>
</comment>
<comment type="caution">
    <text evidence="5">The sequence shown here is derived from an EMBL/GenBank/DDBJ whole genome shotgun (WGS) entry which is preliminary data.</text>
</comment>
<dbReference type="GO" id="GO:0015074">
    <property type="term" value="P:DNA integration"/>
    <property type="evidence" value="ECO:0007669"/>
    <property type="project" value="InterPro"/>
</dbReference>
<dbReference type="InterPro" id="IPR050090">
    <property type="entry name" value="Tyrosine_recombinase_XerCD"/>
</dbReference>
<accession>A0A9X6WPH4</accession>
<evidence type="ECO:0000313" key="5">
    <source>
        <dbReference type="EMBL" id="PFJ39386.1"/>
    </source>
</evidence>
<dbReference type="PROSITE" id="PS51898">
    <property type="entry name" value="TYR_RECOMBINASE"/>
    <property type="match status" value="1"/>
</dbReference>
<gene>
    <name evidence="5" type="ORF">COJ15_15000</name>
</gene>
<evidence type="ECO:0000259" key="4">
    <source>
        <dbReference type="PROSITE" id="PS51898"/>
    </source>
</evidence>
<organism evidence="5 6">
    <name type="scientific">Bacillus thuringiensis</name>
    <dbReference type="NCBI Taxonomy" id="1428"/>
    <lineage>
        <taxon>Bacteria</taxon>
        <taxon>Bacillati</taxon>
        <taxon>Bacillota</taxon>
        <taxon>Bacilli</taxon>
        <taxon>Bacillales</taxon>
        <taxon>Bacillaceae</taxon>
        <taxon>Bacillus</taxon>
        <taxon>Bacillus cereus group</taxon>
    </lineage>
</organism>
<reference evidence="5 6" key="1">
    <citation type="submission" date="2017-09" db="EMBL/GenBank/DDBJ databases">
        <title>Large-scale bioinformatics analysis of Bacillus genomes uncovers conserved roles of natural products in bacterial physiology.</title>
        <authorList>
            <consortium name="Agbiome Team Llc"/>
            <person name="Bleich R.M."/>
            <person name="Grubbs K.J."/>
            <person name="Santa Maria K.C."/>
            <person name="Allen S.E."/>
            <person name="Farag S."/>
            <person name="Shank E.A."/>
            <person name="Bowers A."/>
        </authorList>
    </citation>
    <scope>NUCLEOTIDE SEQUENCE [LARGE SCALE GENOMIC DNA]</scope>
    <source>
        <strain evidence="5 6">AFS085496</strain>
    </source>
</reference>
<dbReference type="Pfam" id="PF00589">
    <property type="entry name" value="Phage_integrase"/>
    <property type="match status" value="1"/>
</dbReference>
<dbReference type="Gene3D" id="1.10.443.10">
    <property type="entry name" value="Intergrase catalytic core"/>
    <property type="match status" value="1"/>
</dbReference>
<evidence type="ECO:0000256" key="1">
    <source>
        <dbReference type="ARBA" id="ARBA00008857"/>
    </source>
</evidence>
<dbReference type="Proteomes" id="UP000224003">
    <property type="component" value="Unassembled WGS sequence"/>
</dbReference>
<dbReference type="InterPro" id="IPR013762">
    <property type="entry name" value="Integrase-like_cat_sf"/>
</dbReference>
<dbReference type="AlphaFoldDB" id="A0A9X6WPH4"/>